<feature type="transmembrane region" description="Helical" evidence="5">
    <location>
        <begin position="342"/>
        <end position="363"/>
    </location>
</feature>
<dbReference type="PANTHER" id="PTHR11785:SF512">
    <property type="entry name" value="SOBREMESA, ISOFORM B"/>
    <property type="match status" value="1"/>
</dbReference>
<protein>
    <submittedName>
        <fullName evidence="6">Uncharacterized amino acid permease, GabP family</fullName>
    </submittedName>
</protein>
<comment type="subcellular location">
    <subcellularLocation>
        <location evidence="1">Membrane</location>
        <topology evidence="1">Multi-pass membrane protein</topology>
    </subcellularLocation>
</comment>
<sequence length="459" mass="47028">MPPAAPPPDGAAALPAARADDALPRRLGVWSAAAAAVGLTIGSGIFRVPSTIAAEAGGVGAVALVWVLGGVISLCGALTIAELAALFPRAGGIYVYLREAYGALPAFLFGWSWFFIRSAASAGTALVFVAYMRTFVPLGEGAQRVAAVALIAAVGAANYRSVRLGAAIQNASTLAKVLAILGTALVLFALGRPGGGAFAGPVELAPRGWGGVGVALVAALFAYDGWIATTLIAGEIRDPARALPRALGWGTLVIVATYLAINAAYLYALPLAAIASSKAVAVDAVTRVGGAAGAAVIAALVMLSTFGGLNAGLMTGPRVFFAMAEDRLFFRRVAAVHPRYQTPHVAVVLLVVLTTLNASLRTFEQLAEAFVLLLYPFLALTVAAVFVLRRRRPDLPRPYRTTGYPVVPAIFLVGVVAMMLNSVVKRPSATLISAAIVAVGVPVYFGWRAAGARGGADAA</sequence>
<evidence type="ECO:0000256" key="1">
    <source>
        <dbReference type="ARBA" id="ARBA00004141"/>
    </source>
</evidence>
<feature type="transmembrane region" description="Helical" evidence="5">
    <location>
        <begin position="288"/>
        <end position="321"/>
    </location>
</feature>
<accession>A0A6J4MA79</accession>
<keyword evidence="4 5" id="KW-0472">Membrane</keyword>
<feature type="transmembrane region" description="Helical" evidence="5">
    <location>
        <begin position="401"/>
        <end position="423"/>
    </location>
</feature>
<evidence type="ECO:0000256" key="2">
    <source>
        <dbReference type="ARBA" id="ARBA00022692"/>
    </source>
</evidence>
<feature type="transmembrane region" description="Helical" evidence="5">
    <location>
        <begin position="174"/>
        <end position="191"/>
    </location>
</feature>
<dbReference type="InterPro" id="IPR002293">
    <property type="entry name" value="AA/rel_permease1"/>
</dbReference>
<evidence type="ECO:0000256" key="3">
    <source>
        <dbReference type="ARBA" id="ARBA00022989"/>
    </source>
</evidence>
<dbReference type="GO" id="GO:0016020">
    <property type="term" value="C:membrane"/>
    <property type="evidence" value="ECO:0007669"/>
    <property type="project" value="UniProtKB-SubCell"/>
</dbReference>
<feature type="transmembrane region" description="Helical" evidence="5">
    <location>
        <begin position="108"/>
        <end position="132"/>
    </location>
</feature>
<feature type="transmembrane region" description="Helical" evidence="5">
    <location>
        <begin position="246"/>
        <end position="268"/>
    </location>
</feature>
<dbReference type="EMBL" id="CADCTU010000796">
    <property type="protein sequence ID" value="CAA9354566.1"/>
    <property type="molecule type" value="Genomic_DNA"/>
</dbReference>
<evidence type="ECO:0000313" key="6">
    <source>
        <dbReference type="EMBL" id="CAA9354566.1"/>
    </source>
</evidence>
<dbReference type="PIRSF" id="PIRSF006060">
    <property type="entry name" value="AA_transporter"/>
    <property type="match status" value="1"/>
</dbReference>
<evidence type="ECO:0000256" key="5">
    <source>
        <dbReference type="SAM" id="Phobius"/>
    </source>
</evidence>
<name>A0A6J4MA79_9BACT</name>
<gene>
    <name evidence="6" type="ORF">AVDCRST_MAG11-3732</name>
</gene>
<feature type="transmembrane region" description="Helical" evidence="5">
    <location>
        <begin position="27"/>
        <end position="46"/>
    </location>
</feature>
<feature type="transmembrane region" description="Helical" evidence="5">
    <location>
        <begin position="144"/>
        <end position="162"/>
    </location>
</feature>
<dbReference type="AlphaFoldDB" id="A0A6J4MA79"/>
<feature type="transmembrane region" description="Helical" evidence="5">
    <location>
        <begin position="369"/>
        <end position="389"/>
    </location>
</feature>
<evidence type="ECO:0000256" key="4">
    <source>
        <dbReference type="ARBA" id="ARBA00023136"/>
    </source>
</evidence>
<dbReference type="PANTHER" id="PTHR11785">
    <property type="entry name" value="AMINO ACID TRANSPORTER"/>
    <property type="match status" value="1"/>
</dbReference>
<feature type="transmembrane region" description="Helical" evidence="5">
    <location>
        <begin position="58"/>
        <end position="87"/>
    </location>
</feature>
<organism evidence="6">
    <name type="scientific">uncultured Gemmatimonadaceae bacterium</name>
    <dbReference type="NCBI Taxonomy" id="246130"/>
    <lineage>
        <taxon>Bacteria</taxon>
        <taxon>Pseudomonadati</taxon>
        <taxon>Gemmatimonadota</taxon>
        <taxon>Gemmatimonadia</taxon>
        <taxon>Gemmatimonadales</taxon>
        <taxon>Gemmatimonadaceae</taxon>
        <taxon>environmental samples</taxon>
    </lineage>
</organism>
<dbReference type="InterPro" id="IPR050598">
    <property type="entry name" value="AminoAcid_Transporter"/>
</dbReference>
<dbReference type="Gene3D" id="1.20.1740.10">
    <property type="entry name" value="Amino acid/polyamine transporter I"/>
    <property type="match status" value="1"/>
</dbReference>
<reference evidence="6" key="1">
    <citation type="submission" date="2020-02" db="EMBL/GenBank/DDBJ databases">
        <authorList>
            <person name="Meier V. D."/>
        </authorList>
    </citation>
    <scope>NUCLEOTIDE SEQUENCE</scope>
    <source>
        <strain evidence="6">AVDCRST_MAG11</strain>
    </source>
</reference>
<proteinExistence type="predicted"/>
<feature type="transmembrane region" description="Helical" evidence="5">
    <location>
        <begin position="211"/>
        <end position="234"/>
    </location>
</feature>
<dbReference type="GO" id="GO:0015179">
    <property type="term" value="F:L-amino acid transmembrane transporter activity"/>
    <property type="evidence" value="ECO:0007669"/>
    <property type="project" value="TreeGrafter"/>
</dbReference>
<dbReference type="Pfam" id="PF13520">
    <property type="entry name" value="AA_permease_2"/>
    <property type="match status" value="1"/>
</dbReference>
<keyword evidence="2 5" id="KW-0812">Transmembrane</keyword>
<feature type="transmembrane region" description="Helical" evidence="5">
    <location>
        <begin position="429"/>
        <end position="447"/>
    </location>
</feature>
<keyword evidence="3 5" id="KW-1133">Transmembrane helix</keyword>